<sequence length="557" mass="61285">MLPASHTVGPRSRIAIGMAGISVFGAFRLTAPDGQDATPPGKRAKALLAMLALAPGGRRTRGWLQDRLWSDRDPAKGRASLRQELSALRHHLVRYGLEIISTPGDDVVLHLEALRVDAFVSVPAPHLDLLEGMDLPDPEFETWLSEERAHWYGKLDGHAVLTAPPQAVPQGPEPPQLAARTLFPHLAIEPFAVIGGDAQLSYLASGLREELSTVIGAVVGTYRIIDPSLAGEDVDYLLQGSLRMEGELIRLNARIVAAHGGSIVWNDRFDLRALSFGAQERLSRRIVEAIQTALSDGRWAEYWAGSETDIRAWELFQKGRVQENSVSRTALARAMEFYRQAIAIDPSFLQARVSLGFCLLDGLRLGWHDNPRDAEEGVARIVAEIFVLSPSHLHGRALHAFWLCSQGHFEDALARMTAVVAESPESPEMLSYLAAIFGYCGDLAHSIDLYRHALTLTPHPPVWIRTNLILDCLMLGRNGVGPQIDEVLEGDPGNIRAHICKTVHLIRADRMGEARQVAERIRSLQPGFTAANWRSRAFFRDPSNHDTIAADLARAGL</sequence>
<name>A0A086Y137_9RHOB</name>
<dbReference type="InterPro" id="IPR036388">
    <property type="entry name" value="WH-like_DNA-bd_sf"/>
</dbReference>
<dbReference type="Gene3D" id="1.25.40.10">
    <property type="entry name" value="Tetratricopeptide repeat domain"/>
    <property type="match status" value="1"/>
</dbReference>
<dbReference type="Gene3D" id="1.10.10.10">
    <property type="entry name" value="Winged helix-like DNA-binding domain superfamily/Winged helix DNA-binding domain"/>
    <property type="match status" value="1"/>
</dbReference>
<gene>
    <name evidence="1" type="ORF">CN97_19495</name>
</gene>
<dbReference type="eggNOG" id="COG3629">
    <property type="taxonomic scope" value="Bacteria"/>
</dbReference>
<dbReference type="EMBL" id="JGYG01000009">
    <property type="protein sequence ID" value="KFI27987.1"/>
    <property type="molecule type" value="Genomic_DNA"/>
</dbReference>
<evidence type="ECO:0000313" key="2">
    <source>
        <dbReference type="Proteomes" id="UP000028826"/>
    </source>
</evidence>
<reference evidence="1 2" key="1">
    <citation type="submission" date="2014-03" db="EMBL/GenBank/DDBJ databases">
        <title>Genome of Haematobacter massiliensis CCUG 47968.</title>
        <authorList>
            <person name="Wang D."/>
            <person name="Wang G."/>
        </authorList>
    </citation>
    <scope>NUCLEOTIDE SEQUENCE [LARGE SCALE GENOMIC DNA]</scope>
    <source>
        <strain evidence="1 2">CCUG 47968</strain>
    </source>
</reference>
<accession>A0A086Y137</accession>
<organism evidence="1 2">
    <name type="scientific">Haematobacter massiliensis</name>
    <dbReference type="NCBI Taxonomy" id="195105"/>
    <lineage>
        <taxon>Bacteria</taxon>
        <taxon>Pseudomonadati</taxon>
        <taxon>Pseudomonadota</taxon>
        <taxon>Alphaproteobacteria</taxon>
        <taxon>Rhodobacterales</taxon>
        <taxon>Paracoccaceae</taxon>
        <taxon>Haematobacter</taxon>
    </lineage>
</organism>
<dbReference type="SUPFAM" id="SSF48452">
    <property type="entry name" value="TPR-like"/>
    <property type="match status" value="1"/>
</dbReference>
<dbReference type="InterPro" id="IPR011990">
    <property type="entry name" value="TPR-like_helical_dom_sf"/>
</dbReference>
<keyword evidence="2" id="KW-1185">Reference proteome</keyword>
<dbReference type="InterPro" id="IPR016032">
    <property type="entry name" value="Sig_transdc_resp-reg_C-effctor"/>
</dbReference>
<protein>
    <submittedName>
        <fullName evidence="1">Uncharacterized protein</fullName>
    </submittedName>
</protein>
<dbReference type="PANTHER" id="PTHR35807">
    <property type="entry name" value="TRANSCRIPTIONAL REGULATOR REDD-RELATED"/>
    <property type="match status" value="1"/>
</dbReference>
<dbReference type="GO" id="GO:0003677">
    <property type="term" value="F:DNA binding"/>
    <property type="evidence" value="ECO:0007669"/>
    <property type="project" value="InterPro"/>
</dbReference>
<evidence type="ECO:0000313" key="1">
    <source>
        <dbReference type="EMBL" id="KFI27987.1"/>
    </source>
</evidence>
<dbReference type="InterPro" id="IPR051677">
    <property type="entry name" value="AfsR-DnrI-RedD_regulator"/>
</dbReference>
<dbReference type="Proteomes" id="UP000028826">
    <property type="component" value="Unassembled WGS sequence"/>
</dbReference>
<comment type="caution">
    <text evidence="1">The sequence shown here is derived from an EMBL/GenBank/DDBJ whole genome shotgun (WGS) entry which is preliminary data.</text>
</comment>
<proteinExistence type="predicted"/>
<dbReference type="AlphaFoldDB" id="A0A086Y137"/>
<dbReference type="OrthoDB" id="9807521at2"/>
<dbReference type="GO" id="GO:0006355">
    <property type="term" value="P:regulation of DNA-templated transcription"/>
    <property type="evidence" value="ECO:0007669"/>
    <property type="project" value="InterPro"/>
</dbReference>
<dbReference type="STRING" id="195105.CN97_19495"/>
<dbReference type="eggNOG" id="COG0457">
    <property type="taxonomic scope" value="Bacteria"/>
</dbReference>
<dbReference type="SUPFAM" id="SSF46894">
    <property type="entry name" value="C-terminal effector domain of the bipartite response regulators"/>
    <property type="match status" value="1"/>
</dbReference>
<dbReference type="RefSeq" id="WP_035712296.1">
    <property type="nucleotide sequence ID" value="NZ_CAMIFG010000154.1"/>
</dbReference>